<proteinExistence type="predicted"/>
<sequence length="148" mass="17195">METFYTLASLREELSKTLGFTSIADLDAWLDSAGVKPFKDEFVEDYLTNNHGDEDASYDKVTNLLGANTLMNFASYNSSSIPNKAGWSTEKHWVRFIWQMGQYAKTHDDTAWKAPRDEEMEVWFWHAYEVVRFIKAEYTNDQELERGA</sequence>
<evidence type="ECO:0000313" key="2">
    <source>
        <dbReference type="Proteomes" id="UP001396898"/>
    </source>
</evidence>
<evidence type="ECO:0000313" key="1">
    <source>
        <dbReference type="EMBL" id="KAK8035736.1"/>
    </source>
</evidence>
<dbReference type="EMBL" id="JAQQWI010000005">
    <property type="protein sequence ID" value="KAK8035736.1"/>
    <property type="molecule type" value="Genomic_DNA"/>
</dbReference>
<gene>
    <name evidence="1" type="ORF">PG991_001809</name>
</gene>
<organism evidence="1 2">
    <name type="scientific">Apiospora marii</name>
    <dbReference type="NCBI Taxonomy" id="335849"/>
    <lineage>
        <taxon>Eukaryota</taxon>
        <taxon>Fungi</taxon>
        <taxon>Dikarya</taxon>
        <taxon>Ascomycota</taxon>
        <taxon>Pezizomycotina</taxon>
        <taxon>Sordariomycetes</taxon>
        <taxon>Xylariomycetidae</taxon>
        <taxon>Amphisphaeriales</taxon>
        <taxon>Apiosporaceae</taxon>
        <taxon>Apiospora</taxon>
    </lineage>
</organism>
<accession>A0ABR1SPF1</accession>
<protein>
    <submittedName>
        <fullName evidence="1">Uncharacterized protein</fullName>
    </submittedName>
</protein>
<reference evidence="1 2" key="1">
    <citation type="submission" date="2023-01" db="EMBL/GenBank/DDBJ databases">
        <title>Analysis of 21 Apiospora genomes using comparative genomics revels a genus with tremendous synthesis potential of carbohydrate active enzymes and secondary metabolites.</title>
        <authorList>
            <person name="Sorensen T."/>
        </authorList>
    </citation>
    <scope>NUCLEOTIDE SEQUENCE [LARGE SCALE GENOMIC DNA]</scope>
    <source>
        <strain evidence="1 2">CBS 20057</strain>
    </source>
</reference>
<comment type="caution">
    <text evidence="1">The sequence shown here is derived from an EMBL/GenBank/DDBJ whole genome shotgun (WGS) entry which is preliminary data.</text>
</comment>
<name>A0ABR1SPF1_9PEZI</name>
<dbReference type="Proteomes" id="UP001396898">
    <property type="component" value="Unassembled WGS sequence"/>
</dbReference>
<keyword evidence="2" id="KW-1185">Reference proteome</keyword>